<evidence type="ECO:0000313" key="1">
    <source>
        <dbReference type="EMBL" id="RCN59394.1"/>
    </source>
</evidence>
<organism evidence="1 2">
    <name type="scientific">Acidiferrobacter thiooxydans</name>
    <dbReference type="NCBI Taxonomy" id="163359"/>
    <lineage>
        <taxon>Bacteria</taxon>
        <taxon>Pseudomonadati</taxon>
        <taxon>Pseudomonadota</taxon>
        <taxon>Gammaproteobacteria</taxon>
        <taxon>Acidiferrobacterales</taxon>
        <taxon>Acidiferrobacteraceae</taxon>
        <taxon>Acidiferrobacter</taxon>
    </lineage>
</organism>
<dbReference type="AlphaFoldDB" id="A0A1C2G2R1"/>
<evidence type="ECO:0000313" key="2">
    <source>
        <dbReference type="Proteomes" id="UP000253250"/>
    </source>
</evidence>
<sequence length="99" mass="10578">MHRRRSAWRHPPDHALHRLIIMAVVLGSFAMASPRASADLNHDARHVGHSLGTAAHDVGHKAKRVGLAIGHEAKKVGLAIGHAAKAGGLAFWHAVKGHH</sequence>
<comment type="caution">
    <text evidence="1">The sequence shown here is derived from an EMBL/GenBank/DDBJ whole genome shotgun (WGS) entry which is preliminary data.</text>
</comment>
<keyword evidence="2" id="KW-1185">Reference proteome</keyword>
<proteinExistence type="predicted"/>
<dbReference type="EMBL" id="PSYR01000001">
    <property type="protein sequence ID" value="RCN59394.1"/>
    <property type="molecule type" value="Genomic_DNA"/>
</dbReference>
<protein>
    <submittedName>
        <fullName evidence="1">Uncharacterized protein</fullName>
    </submittedName>
</protein>
<reference evidence="1 2" key="1">
    <citation type="submission" date="2018-02" db="EMBL/GenBank/DDBJ databases">
        <title>Insights into the biology of acidophilic members of the Acidiferrobacteraceae family derived from comparative genomic analyses.</title>
        <authorList>
            <person name="Issotta F."/>
            <person name="Thyssen C."/>
            <person name="Mena C."/>
            <person name="Moya A."/>
            <person name="Bellenberg S."/>
            <person name="Sproer C."/>
            <person name="Covarrubias P.C."/>
            <person name="Sand W."/>
            <person name="Quatrini R."/>
            <person name="Vera M."/>
        </authorList>
    </citation>
    <scope>NUCLEOTIDE SEQUENCE [LARGE SCALE GENOMIC DNA]</scope>
    <source>
        <strain evidence="2">m-1</strain>
    </source>
</reference>
<name>A0A1C2G2R1_9GAMM</name>
<accession>A0A1C2G2R1</accession>
<dbReference type="Proteomes" id="UP000253250">
    <property type="component" value="Unassembled WGS sequence"/>
</dbReference>
<gene>
    <name evidence="1" type="ORF">C4900_06780</name>
</gene>